<dbReference type="Gene3D" id="2.130.10.10">
    <property type="entry name" value="YVTN repeat-like/Quinoprotein amine dehydrogenase"/>
    <property type="match status" value="1"/>
</dbReference>
<dbReference type="InterPro" id="IPR036322">
    <property type="entry name" value="WD40_repeat_dom_sf"/>
</dbReference>
<name>A0A1I8A3X6_9BILA</name>
<keyword evidence="7" id="KW-1185">Reference proteome</keyword>
<sequence>MAIWRISENGVENVAVTGLEESITAVQFAPGLSPEGKYIITAGLENGLVEIFSFDAATNVFESLQKLDRSTAHSRTIRRLRFRPVEGAWQSGAELKENKMCWELASCSDDRCVKVHRIEWEASSC</sequence>
<reference evidence="8" key="1">
    <citation type="submission" date="2016-11" db="UniProtKB">
        <authorList>
            <consortium name="WormBaseParasite"/>
        </authorList>
    </citation>
    <scope>IDENTIFICATION</scope>
</reference>
<evidence type="ECO:0000256" key="3">
    <source>
        <dbReference type="ARBA" id="ARBA00022490"/>
    </source>
</evidence>
<dbReference type="GO" id="GO:0005634">
    <property type="term" value="C:nucleus"/>
    <property type="evidence" value="ECO:0007669"/>
    <property type="project" value="UniProtKB-SubCell"/>
</dbReference>
<dbReference type="AlphaFoldDB" id="A0A1I8A3X6"/>
<dbReference type="InterPro" id="IPR015943">
    <property type="entry name" value="WD40/YVTN_repeat-like_dom_sf"/>
</dbReference>
<dbReference type="SUPFAM" id="SSF50978">
    <property type="entry name" value="WD40 repeat-like"/>
    <property type="match status" value="1"/>
</dbReference>
<protein>
    <submittedName>
        <fullName evidence="8">WD_REPEATS_REGION domain-containing protein</fullName>
    </submittedName>
</protein>
<keyword evidence="4" id="KW-0853">WD repeat</keyword>
<evidence type="ECO:0000313" key="7">
    <source>
        <dbReference type="Proteomes" id="UP000095287"/>
    </source>
</evidence>
<evidence type="ECO:0000256" key="6">
    <source>
        <dbReference type="ARBA" id="ARBA00023242"/>
    </source>
</evidence>
<evidence type="ECO:0000256" key="2">
    <source>
        <dbReference type="ARBA" id="ARBA00004496"/>
    </source>
</evidence>
<evidence type="ECO:0000256" key="5">
    <source>
        <dbReference type="ARBA" id="ARBA00022737"/>
    </source>
</evidence>
<dbReference type="PANTHER" id="PTHR44111">
    <property type="entry name" value="ELONGATOR COMPLEX PROTEIN 2"/>
    <property type="match status" value="1"/>
</dbReference>
<proteinExistence type="predicted"/>
<dbReference type="PANTHER" id="PTHR44111:SF1">
    <property type="entry name" value="ELONGATOR COMPLEX PROTEIN 2"/>
    <property type="match status" value="1"/>
</dbReference>
<dbReference type="WBParaSite" id="L893_g32761.t1">
    <property type="protein sequence ID" value="L893_g32761.t1"/>
    <property type="gene ID" value="L893_g32761"/>
</dbReference>
<dbReference type="GO" id="GO:0005737">
    <property type="term" value="C:cytoplasm"/>
    <property type="evidence" value="ECO:0007669"/>
    <property type="project" value="UniProtKB-SubCell"/>
</dbReference>
<dbReference type="InterPro" id="IPR037289">
    <property type="entry name" value="Elp2"/>
</dbReference>
<keyword evidence="5" id="KW-0677">Repeat</keyword>
<dbReference type="GO" id="GO:0002098">
    <property type="term" value="P:tRNA wobble uridine modification"/>
    <property type="evidence" value="ECO:0007669"/>
    <property type="project" value="InterPro"/>
</dbReference>
<evidence type="ECO:0000256" key="4">
    <source>
        <dbReference type="ARBA" id="ARBA00022574"/>
    </source>
</evidence>
<evidence type="ECO:0000313" key="8">
    <source>
        <dbReference type="WBParaSite" id="L893_g32761.t1"/>
    </source>
</evidence>
<accession>A0A1I8A3X6</accession>
<dbReference type="GO" id="GO:0033588">
    <property type="term" value="C:elongator holoenzyme complex"/>
    <property type="evidence" value="ECO:0007669"/>
    <property type="project" value="InterPro"/>
</dbReference>
<organism evidence="7 8">
    <name type="scientific">Steinernema glaseri</name>
    <dbReference type="NCBI Taxonomy" id="37863"/>
    <lineage>
        <taxon>Eukaryota</taxon>
        <taxon>Metazoa</taxon>
        <taxon>Ecdysozoa</taxon>
        <taxon>Nematoda</taxon>
        <taxon>Chromadorea</taxon>
        <taxon>Rhabditida</taxon>
        <taxon>Tylenchina</taxon>
        <taxon>Panagrolaimomorpha</taxon>
        <taxon>Strongyloidoidea</taxon>
        <taxon>Steinernematidae</taxon>
        <taxon>Steinernema</taxon>
    </lineage>
</organism>
<keyword evidence="6" id="KW-0539">Nucleus</keyword>
<evidence type="ECO:0000256" key="1">
    <source>
        <dbReference type="ARBA" id="ARBA00004123"/>
    </source>
</evidence>
<comment type="subcellular location">
    <subcellularLocation>
        <location evidence="2">Cytoplasm</location>
    </subcellularLocation>
    <subcellularLocation>
        <location evidence="1">Nucleus</location>
    </subcellularLocation>
</comment>
<keyword evidence="3" id="KW-0963">Cytoplasm</keyword>
<dbReference type="Proteomes" id="UP000095287">
    <property type="component" value="Unplaced"/>
</dbReference>